<comment type="subcellular location">
    <subcellularLocation>
        <location evidence="1">Cell membrane</location>
        <topology evidence="1">Multi-pass membrane protein</topology>
    </subcellularLocation>
</comment>
<evidence type="ECO:0000256" key="4">
    <source>
        <dbReference type="ARBA" id="ARBA00022989"/>
    </source>
</evidence>
<evidence type="ECO:0000256" key="3">
    <source>
        <dbReference type="ARBA" id="ARBA00022692"/>
    </source>
</evidence>
<dbReference type="Proteomes" id="UP000197424">
    <property type="component" value="Chromosome"/>
</dbReference>
<keyword evidence="4 6" id="KW-1133">Transmembrane helix</keyword>
<feature type="transmembrane region" description="Helical" evidence="6">
    <location>
        <begin position="354"/>
        <end position="378"/>
    </location>
</feature>
<dbReference type="InterPro" id="IPR002528">
    <property type="entry name" value="MATE_fam"/>
</dbReference>
<dbReference type="PANTHER" id="PTHR43823">
    <property type="entry name" value="SPORULATION PROTEIN YKVU"/>
    <property type="match status" value="1"/>
</dbReference>
<reference evidence="8" key="1">
    <citation type="submission" date="2017-06" db="EMBL/GenBank/DDBJ databases">
        <title>Whole genome sequence of Laribacter hongkongensis LHGZ1.</title>
        <authorList>
            <person name="Chen D."/>
            <person name="Wu H."/>
            <person name="Chen J."/>
        </authorList>
    </citation>
    <scope>NUCLEOTIDE SEQUENCE [LARGE SCALE GENOMIC DNA]</scope>
    <source>
        <strain evidence="8">LHGZ1</strain>
    </source>
</reference>
<organism evidence="7 8">
    <name type="scientific">Laribacter hongkongensis</name>
    <dbReference type="NCBI Taxonomy" id="168471"/>
    <lineage>
        <taxon>Bacteria</taxon>
        <taxon>Pseudomonadati</taxon>
        <taxon>Pseudomonadota</taxon>
        <taxon>Betaproteobacteria</taxon>
        <taxon>Neisseriales</taxon>
        <taxon>Aquaspirillaceae</taxon>
        <taxon>Laribacter</taxon>
    </lineage>
</organism>
<evidence type="ECO:0000256" key="6">
    <source>
        <dbReference type="SAM" id="Phobius"/>
    </source>
</evidence>
<feature type="transmembrane region" description="Helical" evidence="6">
    <location>
        <begin position="132"/>
        <end position="154"/>
    </location>
</feature>
<dbReference type="PANTHER" id="PTHR43823:SF3">
    <property type="entry name" value="MULTIDRUG EXPORT PROTEIN MEPA"/>
    <property type="match status" value="1"/>
</dbReference>
<feature type="transmembrane region" description="Helical" evidence="6">
    <location>
        <begin position="311"/>
        <end position="334"/>
    </location>
</feature>
<accession>A0A248LFM4</accession>
<dbReference type="RefSeq" id="WP_088860000.1">
    <property type="nucleotide sequence ID" value="NZ_CP022115.1"/>
</dbReference>
<dbReference type="InterPro" id="IPR051327">
    <property type="entry name" value="MATE_MepA_subfamily"/>
</dbReference>
<feature type="transmembrane region" description="Helical" evidence="6">
    <location>
        <begin position="268"/>
        <end position="290"/>
    </location>
</feature>
<feature type="transmembrane region" description="Helical" evidence="6">
    <location>
        <begin position="58"/>
        <end position="78"/>
    </location>
</feature>
<feature type="transmembrane region" description="Helical" evidence="6">
    <location>
        <begin position="16"/>
        <end position="38"/>
    </location>
</feature>
<dbReference type="EMBL" id="CP022115">
    <property type="protein sequence ID" value="ASJ23269.1"/>
    <property type="molecule type" value="Genomic_DNA"/>
</dbReference>
<feature type="transmembrane region" description="Helical" evidence="6">
    <location>
        <begin position="410"/>
        <end position="430"/>
    </location>
</feature>
<dbReference type="GO" id="GO:0015297">
    <property type="term" value="F:antiporter activity"/>
    <property type="evidence" value="ECO:0007669"/>
    <property type="project" value="InterPro"/>
</dbReference>
<evidence type="ECO:0000256" key="5">
    <source>
        <dbReference type="ARBA" id="ARBA00023136"/>
    </source>
</evidence>
<evidence type="ECO:0000313" key="7">
    <source>
        <dbReference type="EMBL" id="ASJ23269.1"/>
    </source>
</evidence>
<dbReference type="AlphaFoldDB" id="A0A248LFM4"/>
<feature type="transmembrane region" description="Helical" evidence="6">
    <location>
        <begin position="166"/>
        <end position="189"/>
    </location>
</feature>
<evidence type="ECO:0000256" key="1">
    <source>
        <dbReference type="ARBA" id="ARBA00004651"/>
    </source>
</evidence>
<feature type="transmembrane region" description="Helical" evidence="6">
    <location>
        <begin position="195"/>
        <end position="214"/>
    </location>
</feature>
<feature type="transmembrane region" description="Helical" evidence="6">
    <location>
        <begin position="234"/>
        <end position="256"/>
    </location>
</feature>
<name>A0A248LFM4_9NEIS</name>
<protein>
    <submittedName>
        <fullName evidence="7">Multidrug transporter MatE</fullName>
    </submittedName>
</protein>
<keyword evidence="2" id="KW-1003">Cell membrane</keyword>
<evidence type="ECO:0000256" key="2">
    <source>
        <dbReference type="ARBA" id="ARBA00022475"/>
    </source>
</evidence>
<feature type="transmembrane region" description="Helical" evidence="6">
    <location>
        <begin position="385"/>
        <end position="404"/>
    </location>
</feature>
<evidence type="ECO:0000313" key="8">
    <source>
        <dbReference type="Proteomes" id="UP000197424"/>
    </source>
</evidence>
<dbReference type="GO" id="GO:0042910">
    <property type="term" value="F:xenobiotic transmembrane transporter activity"/>
    <property type="evidence" value="ECO:0007669"/>
    <property type="project" value="InterPro"/>
</dbReference>
<dbReference type="Pfam" id="PF01554">
    <property type="entry name" value="MatE"/>
    <property type="match status" value="2"/>
</dbReference>
<gene>
    <name evidence="7" type="primary">matE</name>
    <name evidence="7" type="ORF">LHGZ1_0438</name>
</gene>
<feature type="transmembrane region" description="Helical" evidence="6">
    <location>
        <begin position="90"/>
        <end position="112"/>
    </location>
</feature>
<keyword evidence="5 6" id="KW-0472">Membrane</keyword>
<sequence>MLWQFEKPIVREFMHLALPTVLAGWVYIVYTITSGVFIGRFVGSQALAALNLILPVLYVPYAISLMIGIGAATLMARLRGEGKRSEVRRVCGQTLVLLLAGSMLLSGALLLWSTQIVAVLGASGTLAELGEAYLRQFAPFVLCASVVPALELVLRVESARAARVGLLAMTVGAFLNVGLDYLLIARLGWQMQGAALAAGLSLLAVSLIMLAWVYRPRSVLRPRFRWRQSHAGMICYNGLSEFLAALAPVVTIYAFNQAVLTQFGASGLAAYAVIEYMTLAATVTMVGLVQSMQPMLSYYRGAQAARAIRQTLVIGTLAVEGCAMLVAAGLTGFADQLTLLFLPQGGGAQVLISAAVPWYALAFLPAGVNLVIAGYLTAMERPGPSLVIALLRSWILLLGFLWGMSWLGGMAIWLTLLLTELATLLVSLPLQYRYRVGVAG</sequence>
<dbReference type="OrthoDB" id="9811110at2"/>
<keyword evidence="3 6" id="KW-0812">Transmembrane</keyword>
<dbReference type="GO" id="GO:0005886">
    <property type="term" value="C:plasma membrane"/>
    <property type="evidence" value="ECO:0007669"/>
    <property type="project" value="UniProtKB-SubCell"/>
</dbReference>
<proteinExistence type="predicted"/>